<dbReference type="Proteomes" id="UP000316993">
    <property type="component" value="Unassembled WGS sequence"/>
</dbReference>
<evidence type="ECO:0000256" key="3">
    <source>
        <dbReference type="ARBA" id="ARBA00022840"/>
    </source>
</evidence>
<dbReference type="PROSITE" id="PS50893">
    <property type="entry name" value="ABC_TRANSPORTER_2"/>
    <property type="match status" value="1"/>
</dbReference>
<keyword evidence="1" id="KW-1003">Cell membrane</keyword>
<keyword evidence="3 6" id="KW-0067">ATP-binding</keyword>
<keyword evidence="2" id="KW-0547">Nucleotide-binding</keyword>
<feature type="region of interest" description="Disordered" evidence="4">
    <location>
        <begin position="215"/>
        <end position="238"/>
    </location>
</feature>
<reference evidence="6 7" key="1">
    <citation type="submission" date="2019-06" db="EMBL/GenBank/DDBJ databases">
        <title>Genomic Encyclopedia of Archaeal and Bacterial Type Strains, Phase II (KMG-II): from individual species to whole genera.</title>
        <authorList>
            <person name="Goeker M."/>
        </authorList>
    </citation>
    <scope>NUCLEOTIDE SEQUENCE [LARGE SCALE GENOMIC DNA]</scope>
    <source>
        <strain evidence="6 7">DSM 7270</strain>
    </source>
</reference>
<gene>
    <name evidence="6" type="ORF">BDD18_0120</name>
</gene>
<sequence>MIRTRGLAYRYGAGPQLQFADVDLPQGGTLLLQGRSGAGKSTWLALVAGLRAATGGDLFVAGIQLGTQRGAELDAWRARCIGFLPQKLHLSSALTVADNLALAYFAAGRPRDDAAIAQALAQVGVAELAGRKPHQLSGGQAQRVALARAVLLQPELLLADEPTASLDDEAAADALALLQTSAATCGASLVIATHDQRVVQALAGVPRLQRLDLNANPAQAPGGSDLNQMGTQRPADKR</sequence>
<dbReference type="GO" id="GO:0016887">
    <property type="term" value="F:ATP hydrolysis activity"/>
    <property type="evidence" value="ECO:0007669"/>
    <property type="project" value="InterPro"/>
</dbReference>
<dbReference type="Gene3D" id="3.40.50.300">
    <property type="entry name" value="P-loop containing nucleotide triphosphate hydrolases"/>
    <property type="match status" value="1"/>
</dbReference>
<dbReference type="EMBL" id="VFPV01000001">
    <property type="protein sequence ID" value="TQN07040.1"/>
    <property type="molecule type" value="Genomic_DNA"/>
</dbReference>
<organism evidence="6 7">
    <name type="scientific">Acidovorax temperans</name>
    <dbReference type="NCBI Taxonomy" id="80878"/>
    <lineage>
        <taxon>Bacteria</taxon>
        <taxon>Pseudomonadati</taxon>
        <taxon>Pseudomonadota</taxon>
        <taxon>Betaproteobacteria</taxon>
        <taxon>Burkholderiales</taxon>
        <taxon>Comamonadaceae</taxon>
        <taxon>Acidovorax</taxon>
    </lineage>
</organism>
<dbReference type="GO" id="GO:0022857">
    <property type="term" value="F:transmembrane transporter activity"/>
    <property type="evidence" value="ECO:0007669"/>
    <property type="project" value="TreeGrafter"/>
</dbReference>
<evidence type="ECO:0000259" key="5">
    <source>
        <dbReference type="PROSITE" id="PS50893"/>
    </source>
</evidence>
<dbReference type="InterPro" id="IPR027417">
    <property type="entry name" value="P-loop_NTPase"/>
</dbReference>
<dbReference type="SUPFAM" id="SSF52540">
    <property type="entry name" value="P-loop containing nucleoside triphosphate hydrolases"/>
    <property type="match status" value="1"/>
</dbReference>
<dbReference type="PROSITE" id="PS00211">
    <property type="entry name" value="ABC_TRANSPORTER_1"/>
    <property type="match status" value="1"/>
</dbReference>
<proteinExistence type="predicted"/>
<feature type="domain" description="ABC transporter" evidence="5">
    <location>
        <begin position="2"/>
        <end position="238"/>
    </location>
</feature>
<dbReference type="AlphaFoldDB" id="A0A543LID0"/>
<evidence type="ECO:0000313" key="6">
    <source>
        <dbReference type="EMBL" id="TQN07040.1"/>
    </source>
</evidence>
<evidence type="ECO:0000313" key="7">
    <source>
        <dbReference type="Proteomes" id="UP000316993"/>
    </source>
</evidence>
<dbReference type="InterPro" id="IPR017871">
    <property type="entry name" value="ABC_transporter-like_CS"/>
</dbReference>
<dbReference type="GO" id="GO:0005886">
    <property type="term" value="C:plasma membrane"/>
    <property type="evidence" value="ECO:0007669"/>
    <property type="project" value="TreeGrafter"/>
</dbReference>
<comment type="caution">
    <text evidence="6">The sequence shown here is derived from an EMBL/GenBank/DDBJ whole genome shotgun (WGS) entry which is preliminary data.</text>
</comment>
<dbReference type="PANTHER" id="PTHR24220">
    <property type="entry name" value="IMPORT ATP-BINDING PROTEIN"/>
    <property type="match status" value="1"/>
</dbReference>
<accession>A0A543LID0</accession>
<protein>
    <submittedName>
        <fullName evidence="6">Putative ABC transport system ATP-binding protein</fullName>
    </submittedName>
</protein>
<evidence type="ECO:0000256" key="4">
    <source>
        <dbReference type="SAM" id="MobiDB-lite"/>
    </source>
</evidence>
<evidence type="ECO:0000256" key="2">
    <source>
        <dbReference type="ARBA" id="ARBA00022741"/>
    </source>
</evidence>
<dbReference type="InterPro" id="IPR003593">
    <property type="entry name" value="AAA+_ATPase"/>
</dbReference>
<dbReference type="GO" id="GO:0005524">
    <property type="term" value="F:ATP binding"/>
    <property type="evidence" value="ECO:0007669"/>
    <property type="project" value="UniProtKB-KW"/>
</dbReference>
<dbReference type="PANTHER" id="PTHR24220:SF684">
    <property type="entry name" value="FE(3+) IONS IMPORT ATP-BINDING PROTEIN FBPC"/>
    <property type="match status" value="1"/>
</dbReference>
<dbReference type="InterPro" id="IPR015854">
    <property type="entry name" value="ABC_transpr_LolD-like"/>
</dbReference>
<keyword evidence="1" id="KW-0472">Membrane</keyword>
<dbReference type="InterPro" id="IPR003439">
    <property type="entry name" value="ABC_transporter-like_ATP-bd"/>
</dbReference>
<dbReference type="Pfam" id="PF00005">
    <property type="entry name" value="ABC_tran"/>
    <property type="match status" value="1"/>
</dbReference>
<evidence type="ECO:0000256" key="1">
    <source>
        <dbReference type="ARBA" id="ARBA00022475"/>
    </source>
</evidence>
<dbReference type="SMART" id="SM00382">
    <property type="entry name" value="AAA"/>
    <property type="match status" value="1"/>
</dbReference>
<name>A0A543LID0_9BURK</name>
<dbReference type="RefSeq" id="WP_142080796.1">
    <property type="nucleotide sequence ID" value="NZ_VFPV01000001.1"/>
</dbReference>